<keyword evidence="3" id="KW-1185">Reference proteome</keyword>
<name>A0A9D4SZ56_RHISA</name>
<dbReference type="Gene3D" id="1.20.1250.20">
    <property type="entry name" value="MFS general substrate transporter like domains"/>
    <property type="match status" value="1"/>
</dbReference>
<accession>A0A9D4SZ56</accession>
<dbReference type="Proteomes" id="UP000821837">
    <property type="component" value="Unassembled WGS sequence"/>
</dbReference>
<evidence type="ECO:0000313" key="3">
    <source>
        <dbReference type="Proteomes" id="UP000821837"/>
    </source>
</evidence>
<evidence type="ECO:0008006" key="4">
    <source>
        <dbReference type="Google" id="ProtNLM"/>
    </source>
</evidence>
<feature type="transmembrane region" description="Helical" evidence="1">
    <location>
        <begin position="115"/>
        <end position="135"/>
    </location>
</feature>
<reference evidence="2" key="2">
    <citation type="submission" date="2021-09" db="EMBL/GenBank/DDBJ databases">
        <authorList>
            <person name="Jia N."/>
            <person name="Wang J."/>
            <person name="Shi W."/>
            <person name="Du L."/>
            <person name="Sun Y."/>
            <person name="Zhan W."/>
            <person name="Jiang J."/>
            <person name="Wang Q."/>
            <person name="Zhang B."/>
            <person name="Ji P."/>
            <person name="Sakyi L.B."/>
            <person name="Cui X."/>
            <person name="Yuan T."/>
            <person name="Jiang B."/>
            <person name="Yang W."/>
            <person name="Lam T.T.-Y."/>
            <person name="Chang Q."/>
            <person name="Ding S."/>
            <person name="Wang X."/>
            <person name="Zhu J."/>
            <person name="Ruan X."/>
            <person name="Zhao L."/>
            <person name="Wei J."/>
            <person name="Que T."/>
            <person name="Du C."/>
            <person name="Cheng J."/>
            <person name="Dai P."/>
            <person name="Han X."/>
            <person name="Huang E."/>
            <person name="Gao Y."/>
            <person name="Liu J."/>
            <person name="Shao H."/>
            <person name="Ye R."/>
            <person name="Li L."/>
            <person name="Wei W."/>
            <person name="Wang X."/>
            <person name="Wang C."/>
            <person name="Huo Q."/>
            <person name="Li W."/>
            <person name="Guo W."/>
            <person name="Chen H."/>
            <person name="Chen S."/>
            <person name="Zhou L."/>
            <person name="Zhou L."/>
            <person name="Ni X."/>
            <person name="Tian J."/>
            <person name="Zhou Y."/>
            <person name="Sheng Y."/>
            <person name="Liu T."/>
            <person name="Pan Y."/>
            <person name="Xia L."/>
            <person name="Li J."/>
            <person name="Zhao F."/>
            <person name="Cao W."/>
        </authorList>
    </citation>
    <scope>NUCLEOTIDE SEQUENCE</scope>
    <source>
        <strain evidence="2">Rsan-2018</strain>
        <tissue evidence="2">Larvae</tissue>
    </source>
</reference>
<feature type="transmembrane region" description="Helical" evidence="1">
    <location>
        <begin position="12"/>
        <end position="32"/>
    </location>
</feature>
<feature type="transmembrane region" description="Helical" evidence="1">
    <location>
        <begin position="90"/>
        <end position="109"/>
    </location>
</feature>
<dbReference type="InterPro" id="IPR050327">
    <property type="entry name" value="Proton-linked_MCT"/>
</dbReference>
<dbReference type="InterPro" id="IPR036259">
    <property type="entry name" value="MFS_trans_sf"/>
</dbReference>
<dbReference type="PANTHER" id="PTHR11360">
    <property type="entry name" value="MONOCARBOXYLATE TRANSPORTER"/>
    <property type="match status" value="1"/>
</dbReference>
<protein>
    <recommendedName>
        <fullName evidence="4">Monocarboxylate transporter</fullName>
    </recommendedName>
</protein>
<dbReference type="EMBL" id="JABSTV010001250">
    <property type="protein sequence ID" value="KAH7957680.1"/>
    <property type="molecule type" value="Genomic_DNA"/>
</dbReference>
<keyword evidence="1" id="KW-0812">Transmembrane</keyword>
<comment type="caution">
    <text evidence="2">The sequence shown here is derived from an EMBL/GenBank/DDBJ whole genome shotgun (WGS) entry which is preliminary data.</text>
</comment>
<dbReference type="AlphaFoldDB" id="A0A9D4SZ56"/>
<keyword evidence="1" id="KW-0472">Membrane</keyword>
<dbReference type="PANTHER" id="PTHR11360:SF303">
    <property type="entry name" value="MAJOR FACILITATOR SUPERFAMILY (MFS) PROFILE DOMAIN-CONTAINING PROTEIN"/>
    <property type="match status" value="1"/>
</dbReference>
<evidence type="ECO:0000313" key="2">
    <source>
        <dbReference type="EMBL" id="KAH7957680.1"/>
    </source>
</evidence>
<reference evidence="2" key="1">
    <citation type="journal article" date="2020" name="Cell">
        <title>Large-Scale Comparative Analyses of Tick Genomes Elucidate Their Genetic Diversity and Vector Capacities.</title>
        <authorList>
            <consortium name="Tick Genome and Microbiome Consortium (TIGMIC)"/>
            <person name="Jia N."/>
            <person name="Wang J."/>
            <person name="Shi W."/>
            <person name="Du L."/>
            <person name="Sun Y."/>
            <person name="Zhan W."/>
            <person name="Jiang J.F."/>
            <person name="Wang Q."/>
            <person name="Zhang B."/>
            <person name="Ji P."/>
            <person name="Bell-Sakyi L."/>
            <person name="Cui X.M."/>
            <person name="Yuan T.T."/>
            <person name="Jiang B.G."/>
            <person name="Yang W.F."/>
            <person name="Lam T.T."/>
            <person name="Chang Q.C."/>
            <person name="Ding S.J."/>
            <person name="Wang X.J."/>
            <person name="Zhu J.G."/>
            <person name="Ruan X.D."/>
            <person name="Zhao L."/>
            <person name="Wei J.T."/>
            <person name="Ye R.Z."/>
            <person name="Que T.C."/>
            <person name="Du C.H."/>
            <person name="Zhou Y.H."/>
            <person name="Cheng J.X."/>
            <person name="Dai P.F."/>
            <person name="Guo W.B."/>
            <person name="Han X.H."/>
            <person name="Huang E.J."/>
            <person name="Li L.F."/>
            <person name="Wei W."/>
            <person name="Gao Y.C."/>
            <person name="Liu J.Z."/>
            <person name="Shao H.Z."/>
            <person name="Wang X."/>
            <person name="Wang C.C."/>
            <person name="Yang T.C."/>
            <person name="Huo Q.B."/>
            <person name="Li W."/>
            <person name="Chen H.Y."/>
            <person name="Chen S.E."/>
            <person name="Zhou L.G."/>
            <person name="Ni X.B."/>
            <person name="Tian J.H."/>
            <person name="Sheng Y."/>
            <person name="Liu T."/>
            <person name="Pan Y.S."/>
            <person name="Xia L.Y."/>
            <person name="Li J."/>
            <person name="Zhao F."/>
            <person name="Cao W.C."/>
        </authorList>
    </citation>
    <scope>NUCLEOTIDE SEQUENCE</scope>
    <source>
        <strain evidence="2">Rsan-2018</strain>
    </source>
</reference>
<proteinExistence type="predicted"/>
<gene>
    <name evidence="2" type="ORF">HPB52_021890</name>
</gene>
<evidence type="ECO:0000256" key="1">
    <source>
        <dbReference type="SAM" id="Phobius"/>
    </source>
</evidence>
<organism evidence="2 3">
    <name type="scientific">Rhipicephalus sanguineus</name>
    <name type="common">Brown dog tick</name>
    <name type="synonym">Ixodes sanguineus</name>
    <dbReference type="NCBI Taxonomy" id="34632"/>
    <lineage>
        <taxon>Eukaryota</taxon>
        <taxon>Metazoa</taxon>
        <taxon>Ecdysozoa</taxon>
        <taxon>Arthropoda</taxon>
        <taxon>Chelicerata</taxon>
        <taxon>Arachnida</taxon>
        <taxon>Acari</taxon>
        <taxon>Parasitiformes</taxon>
        <taxon>Ixodida</taxon>
        <taxon>Ixodoidea</taxon>
        <taxon>Ixodidae</taxon>
        <taxon>Rhipicephalinae</taxon>
        <taxon>Rhipicephalus</taxon>
        <taxon>Rhipicephalus</taxon>
    </lineage>
</organism>
<sequence length="205" mass="21922">MDSTQEDGCSMIRVALMFGMPAFYVLLIAIVLGDYASTEFLKTIVDYGIDKGLDRDAAGRLLSFISVGHLVGRVGVAILADMIPTYRSALYGLSFVISNACFFALPHMYTLSSVAALSVILGIIQGYVACIKYVLVAEHLGIARTPVFCGIAGAAYTPLTLLSPFITGVAQELEAREELHGFVPGNTATSPVRSAPPNLREIIKD</sequence>
<keyword evidence="1" id="KW-1133">Transmembrane helix</keyword>
<dbReference type="SUPFAM" id="SSF103473">
    <property type="entry name" value="MFS general substrate transporter"/>
    <property type="match status" value="1"/>
</dbReference>
<dbReference type="VEuPathDB" id="VectorBase:RSAN_032256"/>
<dbReference type="GO" id="GO:0008028">
    <property type="term" value="F:monocarboxylic acid transmembrane transporter activity"/>
    <property type="evidence" value="ECO:0007669"/>
    <property type="project" value="TreeGrafter"/>
</dbReference>